<protein>
    <recommendedName>
        <fullName evidence="2">UPF0125 protein ODI_01230</fullName>
    </recommendedName>
</protein>
<evidence type="ECO:0000313" key="4">
    <source>
        <dbReference type="EMBL" id="SBT23848.1"/>
    </source>
</evidence>
<dbReference type="Pfam" id="PF03658">
    <property type="entry name" value="Ub-RnfH"/>
    <property type="match status" value="1"/>
</dbReference>
<dbReference type="AlphaFoldDB" id="A0A1C3JXK4"/>
<sequence length="109" mass="11957">MAAETLRVTVSYAPGDPLTDRVWQRELVLPAGATVGQALAASGWHADFPGQDPWRVGVGLYGKRCESSTALSDHDRVEIYRALDFDPMESRRRRAAHKEKAPGSGRTAH</sequence>
<dbReference type="KEGG" id="odi:ODI_R2214"/>
<dbReference type="RefSeq" id="WP_067749435.1">
    <property type="nucleotide sequence ID" value="NZ_LT907988.1"/>
</dbReference>
<comment type="similarity">
    <text evidence="1 2">Belongs to the UPF0125 (RnfH) family.</text>
</comment>
<dbReference type="EMBL" id="LT907988">
    <property type="protein sequence ID" value="SOE49629.1"/>
    <property type="molecule type" value="Genomic_DNA"/>
</dbReference>
<reference evidence="5 6" key="2">
    <citation type="submission" date="2017-08" db="EMBL/GenBank/DDBJ databases">
        <authorList>
            <person name="de Groot N.N."/>
        </authorList>
    </citation>
    <scope>NUCLEOTIDE SEQUENCE [LARGE SCALE GENOMIC DNA]</scope>
    <source>
        <strain evidence="5">Orrdi1</strain>
    </source>
</reference>
<proteinExistence type="inferred from homology"/>
<dbReference type="InterPro" id="IPR037021">
    <property type="entry name" value="RnfH_sf"/>
</dbReference>
<accession>A0A1C3JXK4</accession>
<dbReference type="InterPro" id="IPR016155">
    <property type="entry name" value="Mopterin_synth/thiamin_S_b"/>
</dbReference>
<dbReference type="Gene3D" id="3.10.20.280">
    <property type="entry name" value="RnfH-like"/>
    <property type="match status" value="1"/>
</dbReference>
<dbReference type="PANTHER" id="PTHR37483">
    <property type="entry name" value="UPF0125 PROTEIN RATB"/>
    <property type="match status" value="1"/>
</dbReference>
<dbReference type="STRING" id="1851544.ODI_01230"/>
<dbReference type="InterPro" id="IPR005346">
    <property type="entry name" value="RnfH"/>
</dbReference>
<gene>
    <name evidence="4" type="ORF">ODI_01230</name>
    <name evidence="5" type="ORF">ODI_R2214</name>
</gene>
<dbReference type="SUPFAM" id="SSF54285">
    <property type="entry name" value="MoaD/ThiS"/>
    <property type="match status" value="1"/>
</dbReference>
<reference evidence="4 6" key="1">
    <citation type="submission" date="2016-06" db="EMBL/GenBank/DDBJ databases">
        <authorList>
            <person name="Kjaerup R.B."/>
            <person name="Dalgaard T.S."/>
            <person name="Juul-Madsen H.R."/>
        </authorList>
    </citation>
    <scope>NUCLEOTIDE SEQUENCE [LARGE SCALE GENOMIC DNA]</scope>
    <source>
        <strain evidence="4">Orrdi1</strain>
    </source>
</reference>
<dbReference type="OrthoDB" id="9796575at2"/>
<dbReference type="EMBL" id="FLRC01000003">
    <property type="protein sequence ID" value="SBT23848.1"/>
    <property type="molecule type" value="Genomic_DNA"/>
</dbReference>
<evidence type="ECO:0000256" key="1">
    <source>
        <dbReference type="ARBA" id="ARBA00010645"/>
    </source>
</evidence>
<evidence type="ECO:0000256" key="2">
    <source>
        <dbReference type="HAMAP-Rule" id="MF_00460"/>
    </source>
</evidence>
<keyword evidence="6" id="KW-1185">Reference proteome</keyword>
<evidence type="ECO:0000256" key="3">
    <source>
        <dbReference type="SAM" id="MobiDB-lite"/>
    </source>
</evidence>
<dbReference type="HAMAP" id="MF_00460">
    <property type="entry name" value="UPF0125_RnfH"/>
    <property type="match status" value="1"/>
</dbReference>
<name>A0A1C3JXK4_9BURK</name>
<evidence type="ECO:0000313" key="5">
    <source>
        <dbReference type="EMBL" id="SOE49629.1"/>
    </source>
</evidence>
<dbReference type="PANTHER" id="PTHR37483:SF1">
    <property type="entry name" value="UPF0125 PROTEIN RATB"/>
    <property type="match status" value="1"/>
</dbReference>
<organism evidence="4 6">
    <name type="scientific">Orrella dioscoreae</name>
    <dbReference type="NCBI Taxonomy" id="1851544"/>
    <lineage>
        <taxon>Bacteria</taxon>
        <taxon>Pseudomonadati</taxon>
        <taxon>Pseudomonadota</taxon>
        <taxon>Betaproteobacteria</taxon>
        <taxon>Burkholderiales</taxon>
        <taxon>Alcaligenaceae</taxon>
        <taxon>Orrella</taxon>
    </lineage>
</organism>
<feature type="region of interest" description="Disordered" evidence="3">
    <location>
        <begin position="90"/>
        <end position="109"/>
    </location>
</feature>
<dbReference type="Proteomes" id="UP000078558">
    <property type="component" value="Chromosome I"/>
</dbReference>
<evidence type="ECO:0000313" key="6">
    <source>
        <dbReference type="Proteomes" id="UP000078558"/>
    </source>
</evidence>